<dbReference type="EMBL" id="JACWMW010000001">
    <property type="protein sequence ID" value="MBD1384276.1"/>
    <property type="molecule type" value="Genomic_DNA"/>
</dbReference>
<reference evidence="1 2" key="1">
    <citation type="submission" date="2020-09" db="EMBL/GenBank/DDBJ databases">
        <title>Novel species of Mucilaginibacter isolated from a glacier on the Tibetan Plateau.</title>
        <authorList>
            <person name="Liu Q."/>
            <person name="Xin Y.-H."/>
        </authorList>
    </citation>
    <scope>NUCLEOTIDE SEQUENCE [LARGE SCALE GENOMIC DNA]</scope>
    <source>
        <strain evidence="1 2">CGMCC 1.13878</strain>
    </source>
</reference>
<name>A0ABR7X101_9SPHI</name>
<evidence type="ECO:0000313" key="2">
    <source>
        <dbReference type="Proteomes" id="UP000618754"/>
    </source>
</evidence>
<keyword evidence="2" id="KW-1185">Reference proteome</keyword>
<accession>A0ABR7X101</accession>
<gene>
    <name evidence="1" type="ORF">IDJ75_03220</name>
</gene>
<dbReference type="RefSeq" id="WP_191174161.1">
    <property type="nucleotide sequence ID" value="NZ_JACWMW010000001.1"/>
</dbReference>
<dbReference type="Proteomes" id="UP000618754">
    <property type="component" value="Unassembled WGS sequence"/>
</dbReference>
<comment type="caution">
    <text evidence="1">The sequence shown here is derived from an EMBL/GenBank/DDBJ whole genome shotgun (WGS) entry which is preliminary data.</text>
</comment>
<evidence type="ECO:0008006" key="3">
    <source>
        <dbReference type="Google" id="ProtNLM"/>
    </source>
</evidence>
<protein>
    <recommendedName>
        <fullName evidence="3">WYL domain-containing protein</fullName>
    </recommendedName>
</protein>
<evidence type="ECO:0000313" key="1">
    <source>
        <dbReference type="EMBL" id="MBD1384276.1"/>
    </source>
</evidence>
<proteinExistence type="predicted"/>
<organism evidence="1 2">
    <name type="scientific">Mucilaginibacter rigui</name>
    <dbReference type="NCBI Taxonomy" id="534635"/>
    <lineage>
        <taxon>Bacteria</taxon>
        <taxon>Pseudomonadati</taxon>
        <taxon>Bacteroidota</taxon>
        <taxon>Sphingobacteriia</taxon>
        <taxon>Sphingobacteriales</taxon>
        <taxon>Sphingobacteriaceae</taxon>
        <taxon>Mucilaginibacter</taxon>
    </lineage>
</organism>
<sequence>MINIIESTNLITEKLSFLNNCGYIKTTRVDELEKDKNYYLIEYTSEPNNKKIEIALADSNEYISVVIRRKIKDWAGYNDAKNCISITDLALLSEITNYNEDDFSHNLVGRESVIENTCKLLHLNKNTFCSIEWFNITALKQIKIDYYKQKFNIDISSYTQDNNPSFRLKKATVFLLKEGYKLIEDSEDSPPYKNLVWFITYQNESNTIKIKQVDWRDSNYVYKLIINGEAIMDFDITKYQSTEDMSNHIKYLIKEVI</sequence>